<dbReference type="KEGG" id="hmo:HM1_2662"/>
<organism evidence="2 3">
    <name type="scientific">Heliobacterium modesticaldum (strain ATCC 51547 / Ice1)</name>
    <dbReference type="NCBI Taxonomy" id="498761"/>
    <lineage>
        <taxon>Bacteria</taxon>
        <taxon>Bacillati</taxon>
        <taxon>Bacillota</taxon>
        <taxon>Clostridia</taxon>
        <taxon>Eubacteriales</taxon>
        <taxon>Heliobacteriaceae</taxon>
        <taxon>Heliomicrobium</taxon>
    </lineage>
</organism>
<dbReference type="STRING" id="498761.HM1_2662"/>
<proteinExistence type="predicted"/>
<dbReference type="EMBL" id="CP000930">
    <property type="protein sequence ID" value="ABZ85191.1"/>
    <property type="molecule type" value="Genomic_DNA"/>
</dbReference>
<dbReference type="RefSeq" id="WP_012283676.1">
    <property type="nucleotide sequence ID" value="NC_010337.2"/>
</dbReference>
<keyword evidence="1" id="KW-1133">Transmembrane helix</keyword>
<keyword evidence="1" id="KW-0472">Membrane</keyword>
<evidence type="ECO:0000313" key="2">
    <source>
        <dbReference type="EMBL" id="ABZ85191.1"/>
    </source>
</evidence>
<feature type="transmembrane region" description="Helical" evidence="1">
    <location>
        <begin position="12"/>
        <end position="33"/>
    </location>
</feature>
<gene>
    <name evidence="2" type="ORF">HM1_2662</name>
</gene>
<sequence length="100" mass="10975">MEMLVTLIETNLFAGMVFYGAASFSAAAVAHALKRRSGWQTQAGLLFFIFVALWATTFVFAPLLPKLTLLTLRCLLVGAYIGLLPMKKREKDGPANLAIR</sequence>
<protein>
    <submittedName>
        <fullName evidence="2">Uncharacterized protein</fullName>
    </submittedName>
</protein>
<name>B0TBH8_HELMI</name>
<dbReference type="Proteomes" id="UP000008550">
    <property type="component" value="Chromosome"/>
</dbReference>
<accession>B0TBH8</accession>
<feature type="transmembrane region" description="Helical" evidence="1">
    <location>
        <begin position="70"/>
        <end position="86"/>
    </location>
</feature>
<feature type="transmembrane region" description="Helical" evidence="1">
    <location>
        <begin position="45"/>
        <end position="64"/>
    </location>
</feature>
<evidence type="ECO:0000256" key="1">
    <source>
        <dbReference type="SAM" id="Phobius"/>
    </source>
</evidence>
<dbReference type="AlphaFoldDB" id="B0TBH8"/>
<evidence type="ECO:0000313" key="3">
    <source>
        <dbReference type="Proteomes" id="UP000008550"/>
    </source>
</evidence>
<dbReference type="HOGENOM" id="CLU_2301963_0_0_9"/>
<keyword evidence="1" id="KW-0812">Transmembrane</keyword>
<reference evidence="2 3" key="1">
    <citation type="journal article" date="2008" name="J. Bacteriol.">
        <title>The genome of Heliobacterium modesticaldum, a phototrophic representative of the Firmicutes containing the simplest photosynthetic apparatus.</title>
        <authorList>
            <person name="Sattley W.M."/>
            <person name="Madigan M.T."/>
            <person name="Swingley W.D."/>
            <person name="Cheung P.C."/>
            <person name="Clocksin K.M."/>
            <person name="Conrad A.L."/>
            <person name="Dejesa L.C."/>
            <person name="Honchak B.M."/>
            <person name="Jung D.O."/>
            <person name="Karbach L.E."/>
            <person name="Kurdoglu A."/>
            <person name="Lahiri S."/>
            <person name="Mastrian S.D."/>
            <person name="Page L.E."/>
            <person name="Taylor H.L."/>
            <person name="Wang Z.T."/>
            <person name="Raymond J."/>
            <person name="Chen M."/>
            <person name="Blankenship R.E."/>
            <person name="Touchman J.W."/>
        </authorList>
    </citation>
    <scope>NUCLEOTIDE SEQUENCE [LARGE SCALE GENOMIC DNA]</scope>
    <source>
        <strain evidence="3">ATCC 51547 / Ice1</strain>
    </source>
</reference>
<keyword evidence="3" id="KW-1185">Reference proteome</keyword>